<comment type="similarity">
    <text evidence="1">Belongs to the ABC transporter superfamily. ABCC family. Conjugate transporter (TC 3.A.1.208) subfamily.</text>
</comment>
<feature type="region of interest" description="Disordered" evidence="11">
    <location>
        <begin position="497"/>
        <end position="602"/>
    </location>
</feature>
<dbReference type="InterPro" id="IPR027417">
    <property type="entry name" value="P-loop_NTPase"/>
</dbReference>
<dbReference type="InterPro" id="IPR017871">
    <property type="entry name" value="ABC_transporter-like_CS"/>
</dbReference>
<keyword evidence="14" id="KW-1185">Reference proteome</keyword>
<dbReference type="GO" id="GO:0016887">
    <property type="term" value="F:ATP hydrolysis activity"/>
    <property type="evidence" value="ECO:0007669"/>
    <property type="project" value="InterPro"/>
</dbReference>
<evidence type="ECO:0000256" key="2">
    <source>
        <dbReference type="ARBA" id="ARBA00012191"/>
    </source>
</evidence>
<dbReference type="InterPro" id="IPR050173">
    <property type="entry name" value="ABC_transporter_C-like"/>
</dbReference>
<evidence type="ECO:0000256" key="9">
    <source>
        <dbReference type="ARBA" id="ARBA00023136"/>
    </source>
</evidence>
<evidence type="ECO:0000259" key="12">
    <source>
        <dbReference type="PROSITE" id="PS50893"/>
    </source>
</evidence>
<dbReference type="SUPFAM" id="SSF52540">
    <property type="entry name" value="P-loop containing nucleoside triphosphate hydrolases"/>
    <property type="match status" value="2"/>
</dbReference>
<feature type="domain" description="ABC transporter" evidence="12">
    <location>
        <begin position="76"/>
        <end position="323"/>
    </location>
</feature>
<evidence type="ECO:0000256" key="3">
    <source>
        <dbReference type="ARBA" id="ARBA00022448"/>
    </source>
</evidence>
<proteinExistence type="inferred from homology"/>
<comment type="caution">
    <text evidence="13">The sequence shown here is derived from an EMBL/GenBank/DDBJ whole genome shotgun (WGS) entry which is preliminary data.</text>
</comment>
<sequence length="712" mass="79200">MATLVEDHWAGLGRTGFGSTRQDNLDRRLKAMVEALTNMKVLKLYAWETHLKNAVEKNRYAKKTRDAEGLNQAISISTTRISWDSSSLKPTLNDINLEVHGVEKIAVCGEVGSGKSTLIAAILGEVPDINGIVQVYREIAYVSQTGWIQMGTIQENILFGCTMDQNRYGEVLEKCSLKKDLEKLLFGDCTIIGELGVNLSGGQKQRVQLARALYNDADIYLLDDPFSAVDAYAATSLFNEYVMGALARKMVLLVTHQVDFLPALDSILVRILTVFTFCVTFFNIDLIYELIPYVLVSEGKIVEAASYDQLLASSKQFQNLVNAHKVTSDSNLQYSTTKSSVASHLAESSAGALTIRAFGEEDRFFTENLQLTDANASSFFHKFSANEWLFQCLEILCAIVLSCLAVGITFLSNDASKSEPTEESIIVDGINISTLGLHDLRSHLEVIPQDPTLFSGSVRYNLDPLMENTDQEIWAVLKKCQLREAVQEKDEALDVLEVEDDEVENTSEDRDASSNKEENLVDDTERQRKMYSDDKVEEDEKFEEDERVEKSDNGSYQSVLGKEPNVEKSPLQEETVGDRAQGNNGSDGRFNEESSNSVQGLDSIVTDSQSPLKEECFESIKNSCQTQNIEAHGGDEIDGYIIASQEQEQISVDKKLQNTIIAVVTFDPKLRDELQFAVMDMVCPVLAVLNISFSMEEVLAANDSDMLLLKFC</sequence>
<dbReference type="PROSITE" id="PS00211">
    <property type="entry name" value="ABC_TRANSPORTER_1"/>
    <property type="match status" value="1"/>
</dbReference>
<dbReference type="InterPro" id="IPR003439">
    <property type="entry name" value="ABC_transporter-like_ATP-bd"/>
</dbReference>
<dbReference type="Proteomes" id="UP000626092">
    <property type="component" value="Unassembled WGS sequence"/>
</dbReference>
<dbReference type="OrthoDB" id="6500128at2759"/>
<dbReference type="CDD" id="cd03250">
    <property type="entry name" value="ABCC_MRP_domain1"/>
    <property type="match status" value="1"/>
</dbReference>
<gene>
    <name evidence="13" type="ORF">RHSIM_Rhsim01G0095600</name>
</gene>
<dbReference type="InterPro" id="IPR036640">
    <property type="entry name" value="ABC1_TM_sf"/>
</dbReference>
<evidence type="ECO:0000256" key="6">
    <source>
        <dbReference type="ARBA" id="ARBA00022741"/>
    </source>
</evidence>
<dbReference type="EMBL" id="WJXA01000001">
    <property type="protein sequence ID" value="KAF7152758.1"/>
    <property type="molecule type" value="Genomic_DNA"/>
</dbReference>
<dbReference type="GO" id="GO:0016020">
    <property type="term" value="C:membrane"/>
    <property type="evidence" value="ECO:0007669"/>
    <property type="project" value="InterPro"/>
</dbReference>
<dbReference type="EC" id="7.6.2.2" evidence="2"/>
<evidence type="ECO:0000256" key="7">
    <source>
        <dbReference type="ARBA" id="ARBA00022840"/>
    </source>
</evidence>
<evidence type="ECO:0000313" key="14">
    <source>
        <dbReference type="Proteomes" id="UP000626092"/>
    </source>
</evidence>
<comment type="catalytic activity">
    <reaction evidence="10">
        <text>ATP + H2O + xenobioticSide 1 = ADP + phosphate + xenobioticSide 2.</text>
        <dbReference type="EC" id="7.6.2.2"/>
    </reaction>
</comment>
<protein>
    <recommendedName>
        <fullName evidence="2">ABC-type xenobiotic transporter</fullName>
        <ecNumber evidence="2">7.6.2.2</ecNumber>
    </recommendedName>
</protein>
<dbReference type="GO" id="GO:0008559">
    <property type="term" value="F:ABC-type xenobiotic transporter activity"/>
    <property type="evidence" value="ECO:0007669"/>
    <property type="project" value="UniProtKB-EC"/>
</dbReference>
<evidence type="ECO:0000256" key="11">
    <source>
        <dbReference type="SAM" id="MobiDB-lite"/>
    </source>
</evidence>
<name>A0A834M0Q3_RHOSS</name>
<keyword evidence="4" id="KW-0812">Transmembrane</keyword>
<feature type="compositionally biased region" description="Acidic residues" evidence="11">
    <location>
        <begin position="497"/>
        <end position="506"/>
    </location>
</feature>
<evidence type="ECO:0000256" key="10">
    <source>
        <dbReference type="ARBA" id="ARBA00034018"/>
    </source>
</evidence>
<keyword evidence="6" id="KW-0547">Nucleotide-binding</keyword>
<dbReference type="FunFam" id="3.40.50.300:FF:000973">
    <property type="entry name" value="Multidrug resistance-associated protein 4"/>
    <property type="match status" value="1"/>
</dbReference>
<accession>A0A834M0Q3</accession>
<keyword evidence="7" id="KW-0067">ATP-binding</keyword>
<organism evidence="13 14">
    <name type="scientific">Rhododendron simsii</name>
    <name type="common">Sims's rhododendron</name>
    <dbReference type="NCBI Taxonomy" id="118357"/>
    <lineage>
        <taxon>Eukaryota</taxon>
        <taxon>Viridiplantae</taxon>
        <taxon>Streptophyta</taxon>
        <taxon>Embryophyta</taxon>
        <taxon>Tracheophyta</taxon>
        <taxon>Spermatophyta</taxon>
        <taxon>Magnoliopsida</taxon>
        <taxon>eudicotyledons</taxon>
        <taxon>Gunneridae</taxon>
        <taxon>Pentapetalae</taxon>
        <taxon>asterids</taxon>
        <taxon>Ericales</taxon>
        <taxon>Ericaceae</taxon>
        <taxon>Ericoideae</taxon>
        <taxon>Rhodoreae</taxon>
        <taxon>Rhododendron</taxon>
    </lineage>
</organism>
<dbReference type="PANTHER" id="PTHR24223:SF263">
    <property type="entry name" value="ABC-TYPE XENOBIOTIC TRANSPORTER"/>
    <property type="match status" value="1"/>
</dbReference>
<dbReference type="Gene3D" id="3.40.50.300">
    <property type="entry name" value="P-loop containing nucleotide triphosphate hydrolases"/>
    <property type="match status" value="2"/>
</dbReference>
<dbReference type="PROSITE" id="PS50893">
    <property type="entry name" value="ABC_TRANSPORTER_2"/>
    <property type="match status" value="1"/>
</dbReference>
<evidence type="ECO:0000256" key="4">
    <source>
        <dbReference type="ARBA" id="ARBA00022692"/>
    </source>
</evidence>
<dbReference type="Pfam" id="PF00005">
    <property type="entry name" value="ABC_tran"/>
    <property type="match status" value="1"/>
</dbReference>
<dbReference type="SUPFAM" id="SSF90123">
    <property type="entry name" value="ABC transporter transmembrane region"/>
    <property type="match status" value="1"/>
</dbReference>
<keyword evidence="3" id="KW-0813">Transport</keyword>
<dbReference type="GO" id="GO:0005524">
    <property type="term" value="F:ATP binding"/>
    <property type="evidence" value="ECO:0007669"/>
    <property type="project" value="UniProtKB-KW"/>
</dbReference>
<evidence type="ECO:0000313" key="13">
    <source>
        <dbReference type="EMBL" id="KAF7152758.1"/>
    </source>
</evidence>
<evidence type="ECO:0000256" key="8">
    <source>
        <dbReference type="ARBA" id="ARBA00022989"/>
    </source>
</evidence>
<feature type="compositionally biased region" description="Basic and acidic residues" evidence="11">
    <location>
        <begin position="507"/>
        <end position="534"/>
    </location>
</feature>
<feature type="compositionally biased region" description="Polar residues" evidence="11">
    <location>
        <begin position="593"/>
        <end position="602"/>
    </location>
</feature>
<dbReference type="InterPro" id="IPR003593">
    <property type="entry name" value="AAA+_ATPase"/>
</dbReference>
<dbReference type="AlphaFoldDB" id="A0A834M0Q3"/>
<keyword evidence="8" id="KW-1133">Transmembrane helix</keyword>
<dbReference type="SMART" id="SM00382">
    <property type="entry name" value="AAA"/>
    <property type="match status" value="1"/>
</dbReference>
<feature type="compositionally biased region" description="Acidic residues" evidence="11">
    <location>
        <begin position="535"/>
        <end position="546"/>
    </location>
</feature>
<keyword evidence="9" id="KW-0472">Membrane</keyword>
<evidence type="ECO:0000256" key="1">
    <source>
        <dbReference type="ARBA" id="ARBA00009726"/>
    </source>
</evidence>
<dbReference type="PANTHER" id="PTHR24223">
    <property type="entry name" value="ATP-BINDING CASSETTE SUB-FAMILY C"/>
    <property type="match status" value="1"/>
</dbReference>
<keyword evidence="5" id="KW-0677">Repeat</keyword>
<reference evidence="13" key="1">
    <citation type="submission" date="2019-11" db="EMBL/GenBank/DDBJ databases">
        <authorList>
            <person name="Liu Y."/>
            <person name="Hou J."/>
            <person name="Li T.-Q."/>
            <person name="Guan C.-H."/>
            <person name="Wu X."/>
            <person name="Wu H.-Z."/>
            <person name="Ling F."/>
            <person name="Zhang R."/>
            <person name="Shi X.-G."/>
            <person name="Ren J.-P."/>
            <person name="Chen E.-F."/>
            <person name="Sun J.-M."/>
        </authorList>
    </citation>
    <scope>NUCLEOTIDE SEQUENCE</scope>
    <source>
        <strain evidence="13">Adult_tree_wgs_1</strain>
        <tissue evidence="13">Leaves</tissue>
    </source>
</reference>
<evidence type="ECO:0000256" key="5">
    <source>
        <dbReference type="ARBA" id="ARBA00022737"/>
    </source>
</evidence>